<gene>
    <name evidence="2" type="ORF">Cni_G01146</name>
</gene>
<keyword evidence="3" id="KW-1185">Reference proteome</keyword>
<keyword evidence="1" id="KW-0472">Membrane</keyword>
<proteinExistence type="predicted"/>
<evidence type="ECO:0000256" key="1">
    <source>
        <dbReference type="SAM" id="Phobius"/>
    </source>
</evidence>
<feature type="transmembrane region" description="Helical" evidence="1">
    <location>
        <begin position="12"/>
        <end position="35"/>
    </location>
</feature>
<keyword evidence="1" id="KW-1133">Transmembrane helix</keyword>
<sequence>MLSEVLEGLDFVLHWSNAVILWIFNIVVAVASPSIEGYLSFISSMHIIFRILLLDLSYISNCYSALLHHRQDDSYLSYVSFSHIFQWFYTLLVLDELFMCCSTQYTPHL</sequence>
<reference evidence="2 3" key="1">
    <citation type="submission" date="2023-10" db="EMBL/GenBank/DDBJ databases">
        <title>Chromosome-scale genome assembly provides insights into flower coloration mechanisms of Canna indica.</title>
        <authorList>
            <person name="Li C."/>
        </authorList>
    </citation>
    <scope>NUCLEOTIDE SEQUENCE [LARGE SCALE GENOMIC DNA]</scope>
    <source>
        <tissue evidence="2">Flower</tissue>
    </source>
</reference>
<name>A0AAQ3Q0N1_9LILI</name>
<accession>A0AAQ3Q0N1</accession>
<evidence type="ECO:0000313" key="3">
    <source>
        <dbReference type="Proteomes" id="UP001327560"/>
    </source>
</evidence>
<dbReference type="AlphaFoldDB" id="A0AAQ3Q0N1"/>
<dbReference type="EMBL" id="CP136890">
    <property type="protein sequence ID" value="WOK92455.1"/>
    <property type="molecule type" value="Genomic_DNA"/>
</dbReference>
<organism evidence="2 3">
    <name type="scientific">Canna indica</name>
    <name type="common">Indian-shot</name>
    <dbReference type="NCBI Taxonomy" id="4628"/>
    <lineage>
        <taxon>Eukaryota</taxon>
        <taxon>Viridiplantae</taxon>
        <taxon>Streptophyta</taxon>
        <taxon>Embryophyta</taxon>
        <taxon>Tracheophyta</taxon>
        <taxon>Spermatophyta</taxon>
        <taxon>Magnoliopsida</taxon>
        <taxon>Liliopsida</taxon>
        <taxon>Zingiberales</taxon>
        <taxon>Cannaceae</taxon>
        <taxon>Canna</taxon>
    </lineage>
</organism>
<dbReference type="Proteomes" id="UP001327560">
    <property type="component" value="Chromosome 1"/>
</dbReference>
<evidence type="ECO:0000313" key="2">
    <source>
        <dbReference type="EMBL" id="WOK92455.1"/>
    </source>
</evidence>
<keyword evidence="1" id="KW-0812">Transmembrane</keyword>
<protein>
    <submittedName>
        <fullName evidence="2">Uncharacterized protein</fullName>
    </submittedName>
</protein>